<evidence type="ECO:0000259" key="1">
    <source>
        <dbReference type="Pfam" id="PF13392"/>
    </source>
</evidence>
<dbReference type="EMBL" id="MZ501062">
    <property type="protein sequence ID" value="QXV77977.1"/>
    <property type="molecule type" value="Genomic_DNA"/>
</dbReference>
<dbReference type="Proteomes" id="UP000828736">
    <property type="component" value="Segment"/>
</dbReference>
<feature type="domain" description="HNH nuclease" evidence="1">
    <location>
        <begin position="57"/>
        <end position="100"/>
    </location>
</feature>
<keyword evidence="2" id="KW-0540">Nuclease</keyword>
<dbReference type="GO" id="GO:0004519">
    <property type="term" value="F:endonuclease activity"/>
    <property type="evidence" value="ECO:0007669"/>
    <property type="project" value="UniProtKB-KW"/>
</dbReference>
<dbReference type="Gene3D" id="3.90.75.20">
    <property type="match status" value="1"/>
</dbReference>
<dbReference type="GO" id="GO:0003677">
    <property type="term" value="F:DNA binding"/>
    <property type="evidence" value="ECO:0007669"/>
    <property type="project" value="InterPro"/>
</dbReference>
<name>A0AAE7VR07_9CAUD</name>
<gene>
    <name evidence="2" type="ORF">bas49_0075</name>
</gene>
<organism evidence="2 3">
    <name type="scientific">Escherichia phage EmilHeitz</name>
    <dbReference type="NCBI Taxonomy" id="2852021"/>
    <lineage>
        <taxon>Viruses</taxon>
        <taxon>Duplodnaviria</taxon>
        <taxon>Heunggongvirae</taxon>
        <taxon>Uroviricota</taxon>
        <taxon>Caudoviricetes</taxon>
        <taxon>Vequintavirinae</taxon>
        <taxon>Vequintavirus</taxon>
        <taxon>Vequintavirus emilheitz</taxon>
    </lineage>
</organism>
<sequence length="223" mass="25508">MVDWSKYFTYSDGKLFWAYTAKAGRGRVIHYAGEEATGTDKNGYRVIYVSGVGSVRRHRIVWEMHYGEIPEGLVVRHKNDIAGDDRVENLVLGTQGDNARDMIYSDKLSINNTSGCRGVRYHRGIKRWIASVGDIYLGCFKTKEAAIECRKLWEKGKFVPQELDVRNTSGVTGVFYVPSSGRWRVRVQSGKKRKSYGTYNTLEEAKTVRDRVMKEIEEFKDGE</sequence>
<dbReference type="InterPro" id="IPR003615">
    <property type="entry name" value="HNH_nuc"/>
</dbReference>
<proteinExistence type="predicted"/>
<keyword evidence="2" id="KW-0255">Endonuclease</keyword>
<dbReference type="SUPFAM" id="SSF54171">
    <property type="entry name" value="DNA-binding domain"/>
    <property type="match status" value="1"/>
</dbReference>
<accession>A0AAE7VR07</accession>
<evidence type="ECO:0000313" key="2">
    <source>
        <dbReference type="EMBL" id="QXV77977.1"/>
    </source>
</evidence>
<protein>
    <submittedName>
        <fullName evidence="2">Homing endonuclease</fullName>
    </submittedName>
</protein>
<reference evidence="3" key="1">
    <citation type="journal article" date="2021" name="PLoS Biol.">
        <title>Systematic exploration of Escherichia coli phage-host interactions with the BASEL phage collection.</title>
        <authorList>
            <person name="Maffei E."/>
            <person name="Shaidullina A."/>
            <person name="Burkolter M."/>
            <person name="Heyer Y."/>
            <person name="Estermann F."/>
            <person name="Druelle V."/>
            <person name="Sauer P."/>
            <person name="Willi L."/>
            <person name="Michaelis S."/>
            <person name="Hilbi H."/>
            <person name="Thaler D.S."/>
            <person name="Harms A."/>
        </authorList>
    </citation>
    <scope>NUCLEOTIDE SEQUENCE [LARGE SCALE GENOMIC DNA]</scope>
    <source>
        <strain evidence="3">Bas49</strain>
    </source>
</reference>
<dbReference type="Pfam" id="PF13392">
    <property type="entry name" value="HNH_3"/>
    <property type="match status" value="1"/>
</dbReference>
<dbReference type="SUPFAM" id="SSF54060">
    <property type="entry name" value="His-Me finger endonucleases"/>
    <property type="match status" value="1"/>
</dbReference>
<keyword evidence="3" id="KW-1185">Reference proteome</keyword>
<evidence type="ECO:0000313" key="3">
    <source>
        <dbReference type="Proteomes" id="UP000828736"/>
    </source>
</evidence>
<keyword evidence="2" id="KW-0378">Hydrolase</keyword>
<dbReference type="InterPro" id="IPR044925">
    <property type="entry name" value="His-Me_finger_sf"/>
</dbReference>
<dbReference type="InterPro" id="IPR016177">
    <property type="entry name" value="DNA-bd_dom_sf"/>
</dbReference>